<dbReference type="GO" id="GO:0008270">
    <property type="term" value="F:zinc ion binding"/>
    <property type="evidence" value="ECO:0007669"/>
    <property type="project" value="UniProtKB-KW"/>
</dbReference>
<comment type="caution">
    <text evidence="12">The sequence shown here is derived from an EMBL/GenBank/DDBJ whole genome shotgun (WGS) entry which is preliminary data.</text>
</comment>
<keyword evidence="8" id="KW-0804">Transcription</keyword>
<dbReference type="GO" id="GO:0000978">
    <property type="term" value="F:RNA polymerase II cis-regulatory region sequence-specific DNA binding"/>
    <property type="evidence" value="ECO:0007669"/>
    <property type="project" value="TreeGrafter"/>
</dbReference>
<dbReference type="Pfam" id="PF00096">
    <property type="entry name" value="zf-C2H2"/>
    <property type="match status" value="1"/>
</dbReference>
<gene>
    <name evidence="12" type="primary">Zkscan7</name>
    <name evidence="12" type="ORF">MALELE_R07211</name>
</gene>
<feature type="non-terminal residue" evidence="12">
    <location>
        <position position="1"/>
    </location>
</feature>
<organism evidence="12 13">
    <name type="scientific">Malurus elegans</name>
    <name type="common">Red-winged fairywren</name>
    <dbReference type="NCBI Taxonomy" id="720584"/>
    <lineage>
        <taxon>Eukaryota</taxon>
        <taxon>Metazoa</taxon>
        <taxon>Chordata</taxon>
        <taxon>Craniata</taxon>
        <taxon>Vertebrata</taxon>
        <taxon>Euteleostomi</taxon>
        <taxon>Archelosauria</taxon>
        <taxon>Archosauria</taxon>
        <taxon>Dinosauria</taxon>
        <taxon>Saurischia</taxon>
        <taxon>Theropoda</taxon>
        <taxon>Coelurosauria</taxon>
        <taxon>Aves</taxon>
        <taxon>Neognathae</taxon>
        <taxon>Neoaves</taxon>
        <taxon>Telluraves</taxon>
        <taxon>Australaves</taxon>
        <taxon>Passeriformes</taxon>
        <taxon>Meliphagoidea</taxon>
        <taxon>Maluridae</taxon>
        <taxon>Malurus</taxon>
    </lineage>
</organism>
<dbReference type="InterPro" id="IPR013087">
    <property type="entry name" value="Znf_C2H2_type"/>
</dbReference>
<evidence type="ECO:0000256" key="1">
    <source>
        <dbReference type="ARBA" id="ARBA00004123"/>
    </source>
</evidence>
<keyword evidence="13" id="KW-1185">Reference proteome</keyword>
<keyword evidence="3" id="KW-0479">Metal-binding</keyword>
<evidence type="ECO:0000256" key="8">
    <source>
        <dbReference type="ARBA" id="ARBA00023163"/>
    </source>
</evidence>
<evidence type="ECO:0000256" key="9">
    <source>
        <dbReference type="ARBA" id="ARBA00023242"/>
    </source>
</evidence>
<dbReference type="GO" id="GO:0000981">
    <property type="term" value="F:DNA-binding transcription factor activity, RNA polymerase II-specific"/>
    <property type="evidence" value="ECO:0007669"/>
    <property type="project" value="TreeGrafter"/>
</dbReference>
<proteinExistence type="inferred from homology"/>
<keyword evidence="7" id="KW-0805">Transcription regulation</keyword>
<evidence type="ECO:0000256" key="6">
    <source>
        <dbReference type="ARBA" id="ARBA00022833"/>
    </source>
</evidence>
<dbReference type="Gene3D" id="3.30.160.60">
    <property type="entry name" value="Classic Zinc Finger"/>
    <property type="match status" value="1"/>
</dbReference>
<dbReference type="SUPFAM" id="SSF57667">
    <property type="entry name" value="beta-beta-alpha zinc fingers"/>
    <property type="match status" value="1"/>
</dbReference>
<feature type="non-terminal residue" evidence="12">
    <location>
        <position position="59"/>
    </location>
</feature>
<dbReference type="FunFam" id="3.30.160.60:FF:002063">
    <property type="entry name" value="RB associated KRAB zinc finger"/>
    <property type="match status" value="1"/>
</dbReference>
<evidence type="ECO:0000259" key="11">
    <source>
        <dbReference type="PROSITE" id="PS50157"/>
    </source>
</evidence>
<sequence>CSEEERHILRWEGSQSSGLLVDQQLHTGEKPYKCGDCGKCFSNSSNLLIHHQVHIGGVP</sequence>
<dbReference type="PROSITE" id="PS50157">
    <property type="entry name" value="ZINC_FINGER_C2H2_2"/>
    <property type="match status" value="1"/>
</dbReference>
<dbReference type="Proteomes" id="UP000564407">
    <property type="component" value="Unassembled WGS sequence"/>
</dbReference>
<dbReference type="PROSITE" id="PS00028">
    <property type="entry name" value="ZINC_FINGER_C2H2_1"/>
    <property type="match status" value="1"/>
</dbReference>
<evidence type="ECO:0000256" key="7">
    <source>
        <dbReference type="ARBA" id="ARBA00023015"/>
    </source>
</evidence>
<dbReference type="EMBL" id="VZRP01002926">
    <property type="protein sequence ID" value="NWV60278.1"/>
    <property type="molecule type" value="Genomic_DNA"/>
</dbReference>
<dbReference type="PANTHER" id="PTHR23226:SF416">
    <property type="entry name" value="FI01424P"/>
    <property type="match status" value="1"/>
</dbReference>
<dbReference type="SMART" id="SM00355">
    <property type="entry name" value="ZnF_C2H2"/>
    <property type="match status" value="1"/>
</dbReference>
<evidence type="ECO:0000256" key="4">
    <source>
        <dbReference type="ARBA" id="ARBA00022737"/>
    </source>
</evidence>
<evidence type="ECO:0000313" key="12">
    <source>
        <dbReference type="EMBL" id="NWV60278.1"/>
    </source>
</evidence>
<dbReference type="AlphaFoldDB" id="A0A7K6GAH1"/>
<dbReference type="GO" id="GO:0005634">
    <property type="term" value="C:nucleus"/>
    <property type="evidence" value="ECO:0007669"/>
    <property type="project" value="UniProtKB-SubCell"/>
</dbReference>
<comment type="subcellular location">
    <subcellularLocation>
        <location evidence="1">Nucleus</location>
    </subcellularLocation>
</comment>
<name>A0A7K6GAH1_9PASS</name>
<keyword evidence="5 10" id="KW-0863">Zinc-finger</keyword>
<comment type="similarity">
    <text evidence="2">Belongs to the krueppel C2H2-type zinc-finger protein family.</text>
</comment>
<evidence type="ECO:0000256" key="3">
    <source>
        <dbReference type="ARBA" id="ARBA00022723"/>
    </source>
</evidence>
<accession>A0A7K6GAH1</accession>
<dbReference type="PANTHER" id="PTHR23226">
    <property type="entry name" value="ZINC FINGER AND SCAN DOMAIN-CONTAINING"/>
    <property type="match status" value="1"/>
</dbReference>
<keyword evidence="4" id="KW-0677">Repeat</keyword>
<evidence type="ECO:0000313" key="13">
    <source>
        <dbReference type="Proteomes" id="UP000564407"/>
    </source>
</evidence>
<evidence type="ECO:0000256" key="5">
    <source>
        <dbReference type="ARBA" id="ARBA00022771"/>
    </source>
</evidence>
<evidence type="ECO:0000256" key="2">
    <source>
        <dbReference type="ARBA" id="ARBA00006991"/>
    </source>
</evidence>
<dbReference type="InterPro" id="IPR036236">
    <property type="entry name" value="Znf_C2H2_sf"/>
</dbReference>
<feature type="domain" description="C2H2-type" evidence="11">
    <location>
        <begin position="32"/>
        <end position="59"/>
    </location>
</feature>
<keyword evidence="6" id="KW-0862">Zinc</keyword>
<keyword evidence="9" id="KW-0539">Nucleus</keyword>
<protein>
    <submittedName>
        <fullName evidence="12">ZKSC7 protein</fullName>
    </submittedName>
</protein>
<reference evidence="12 13" key="1">
    <citation type="submission" date="2019-09" db="EMBL/GenBank/DDBJ databases">
        <title>Bird 10,000 Genomes (B10K) Project - Family phase.</title>
        <authorList>
            <person name="Zhang G."/>
        </authorList>
    </citation>
    <scope>NUCLEOTIDE SEQUENCE [LARGE SCALE GENOMIC DNA]</scope>
    <source>
        <strain evidence="12">B10K-DU-029-44</strain>
        <tissue evidence="12">Heart</tissue>
    </source>
</reference>
<evidence type="ECO:0000256" key="10">
    <source>
        <dbReference type="PROSITE-ProRule" id="PRU00042"/>
    </source>
</evidence>